<name>A0A972GQ39_9BACL</name>
<comment type="caution">
    <text evidence="1">The sequence shown here is derived from an EMBL/GenBank/DDBJ whole genome shotgun (WGS) entry which is preliminary data.</text>
</comment>
<accession>A0A972GQ39</accession>
<dbReference type="Proteomes" id="UP000641588">
    <property type="component" value="Unassembled WGS sequence"/>
</dbReference>
<dbReference type="RefSeq" id="WP_171649918.1">
    <property type="nucleotide sequence ID" value="NZ_WHOD01000003.1"/>
</dbReference>
<keyword evidence="2" id="KW-1185">Reference proteome</keyword>
<dbReference type="AlphaFoldDB" id="A0A972GQ39"/>
<protein>
    <submittedName>
        <fullName evidence="1">Uncharacterized protein</fullName>
    </submittedName>
</protein>
<proteinExistence type="predicted"/>
<sequence>MNEKLAAVGTRPSKWWTLLLLPHTHTHTHTLFIDSEIDVHPYFLTGTQSHPFTLLQASVP</sequence>
<evidence type="ECO:0000313" key="2">
    <source>
        <dbReference type="Proteomes" id="UP000641588"/>
    </source>
</evidence>
<reference evidence="1" key="1">
    <citation type="submission" date="2019-10" db="EMBL/GenBank/DDBJ databases">
        <title>Description of Paenibacillus glebae sp. nov.</title>
        <authorList>
            <person name="Carlier A."/>
            <person name="Qi S."/>
        </authorList>
    </citation>
    <scope>NUCLEOTIDE SEQUENCE</scope>
    <source>
        <strain evidence="1">LMG 31456</strain>
    </source>
</reference>
<dbReference type="EMBL" id="WHOD01000003">
    <property type="protein sequence ID" value="NOU91757.1"/>
    <property type="molecule type" value="Genomic_DNA"/>
</dbReference>
<gene>
    <name evidence="1" type="ORF">GC093_00690</name>
</gene>
<evidence type="ECO:0000313" key="1">
    <source>
        <dbReference type="EMBL" id="NOU91757.1"/>
    </source>
</evidence>
<organism evidence="1 2">
    <name type="scientific">Paenibacillus foliorum</name>
    <dbReference type="NCBI Taxonomy" id="2654974"/>
    <lineage>
        <taxon>Bacteria</taxon>
        <taxon>Bacillati</taxon>
        <taxon>Bacillota</taxon>
        <taxon>Bacilli</taxon>
        <taxon>Bacillales</taxon>
        <taxon>Paenibacillaceae</taxon>
        <taxon>Paenibacillus</taxon>
    </lineage>
</organism>